<name>A0A2M8KR74_9BACT</name>
<dbReference type="InterPro" id="IPR029063">
    <property type="entry name" value="SAM-dependent_MTases_sf"/>
</dbReference>
<dbReference type="Proteomes" id="UP000229554">
    <property type="component" value="Unassembled WGS sequence"/>
</dbReference>
<evidence type="ECO:0000256" key="1">
    <source>
        <dbReference type="ARBA" id="ARBA00010396"/>
    </source>
</evidence>
<evidence type="ECO:0000256" key="3">
    <source>
        <dbReference type="ARBA" id="ARBA00022603"/>
    </source>
</evidence>
<dbReference type="PIRSF" id="PIRSF004486">
    <property type="entry name" value="MraW"/>
    <property type="match status" value="1"/>
</dbReference>
<dbReference type="PANTHER" id="PTHR11265">
    <property type="entry name" value="S-ADENOSYL-METHYLTRANSFERASE MRAW"/>
    <property type="match status" value="1"/>
</dbReference>
<evidence type="ECO:0000313" key="7">
    <source>
        <dbReference type="Proteomes" id="UP000229554"/>
    </source>
</evidence>
<dbReference type="SUPFAM" id="SSF53335">
    <property type="entry name" value="S-adenosyl-L-methionine-dependent methyltransferases"/>
    <property type="match status" value="1"/>
</dbReference>
<evidence type="ECO:0000256" key="5">
    <source>
        <dbReference type="ARBA" id="ARBA00022691"/>
    </source>
</evidence>
<dbReference type="InterPro" id="IPR023397">
    <property type="entry name" value="SAM-dep_MeTrfase_MraW_recog"/>
</dbReference>
<dbReference type="PANTHER" id="PTHR11265:SF0">
    <property type="entry name" value="12S RRNA N4-METHYLCYTIDINE METHYLTRANSFERASE"/>
    <property type="match status" value="1"/>
</dbReference>
<evidence type="ECO:0000256" key="2">
    <source>
        <dbReference type="ARBA" id="ARBA00022552"/>
    </source>
</evidence>
<dbReference type="Gene3D" id="3.40.50.150">
    <property type="entry name" value="Vaccinia Virus protein VP39"/>
    <property type="match status" value="1"/>
</dbReference>
<organism evidence="6 7">
    <name type="scientific">Candidatus Roizmanbacteria bacterium CG10_big_fil_rev_8_21_14_0_10_39_6</name>
    <dbReference type="NCBI Taxonomy" id="1974853"/>
    <lineage>
        <taxon>Bacteria</taxon>
        <taxon>Candidatus Roizmaniibacteriota</taxon>
    </lineage>
</organism>
<proteinExistence type="inferred from homology"/>
<protein>
    <submittedName>
        <fullName evidence="6">16S rRNA (Cytosine(1402)-N(4))-methyltransferase</fullName>
    </submittedName>
</protein>
<keyword evidence="3 6" id="KW-0489">Methyltransferase</keyword>
<sequence>MTRNYHTPLFLNEIRDLLREYSVKVLVDGTFAEGGHGLTYAKEGYTVLGIEYDKELYAISKKKVHDAGVNCTLVHGNFANLDTIVRNAGIGRIDAVLFDFGISMYHLRASTRGFSMESDQVLDLRADSAAQYTGRDVITRYTKEQLYDCISENIESIDTGRLVDTIIRYRGKQDIARASNIWAIAREYSTSKHVQEAVVRGLLQLLRVEVNNEEENMKSGLQKASDLMDGSGLIITITFHSREDRLVKLFFRTSKWTPVFKKPLKHTSYAFAKSARLRAYVSH</sequence>
<dbReference type="InterPro" id="IPR002903">
    <property type="entry name" value="RsmH"/>
</dbReference>
<accession>A0A2M8KR74</accession>
<comment type="similarity">
    <text evidence="1">Belongs to the methyltransferase superfamily. RsmH family.</text>
</comment>
<dbReference type="Gene3D" id="1.10.150.170">
    <property type="entry name" value="Putative methyltransferase TM0872, insert domain"/>
    <property type="match status" value="1"/>
</dbReference>
<dbReference type="AlphaFoldDB" id="A0A2M8KR74"/>
<dbReference type="GO" id="GO:0070475">
    <property type="term" value="P:rRNA base methylation"/>
    <property type="evidence" value="ECO:0007669"/>
    <property type="project" value="TreeGrafter"/>
</dbReference>
<comment type="caution">
    <text evidence="6">The sequence shown here is derived from an EMBL/GenBank/DDBJ whole genome shotgun (WGS) entry which is preliminary data.</text>
</comment>
<evidence type="ECO:0000313" key="6">
    <source>
        <dbReference type="EMBL" id="PJE62412.1"/>
    </source>
</evidence>
<keyword evidence="4 6" id="KW-0808">Transferase</keyword>
<dbReference type="EMBL" id="PFED01000210">
    <property type="protein sequence ID" value="PJE62412.1"/>
    <property type="molecule type" value="Genomic_DNA"/>
</dbReference>
<dbReference type="GO" id="GO:0005737">
    <property type="term" value="C:cytoplasm"/>
    <property type="evidence" value="ECO:0007669"/>
    <property type="project" value="TreeGrafter"/>
</dbReference>
<reference evidence="7" key="1">
    <citation type="submission" date="2017-09" db="EMBL/GenBank/DDBJ databases">
        <title>Depth-based differentiation of microbial function through sediment-hosted aquifers and enrichment of novel symbionts in the deep terrestrial subsurface.</title>
        <authorList>
            <person name="Probst A.J."/>
            <person name="Ladd B."/>
            <person name="Jarett J.K."/>
            <person name="Geller-Mcgrath D.E."/>
            <person name="Sieber C.M.K."/>
            <person name="Emerson J.B."/>
            <person name="Anantharaman K."/>
            <person name="Thomas B.C."/>
            <person name="Malmstrom R."/>
            <person name="Stieglmeier M."/>
            <person name="Klingl A."/>
            <person name="Woyke T."/>
            <person name="Ryan C.M."/>
            <person name="Banfield J.F."/>
        </authorList>
    </citation>
    <scope>NUCLEOTIDE SEQUENCE [LARGE SCALE GENOMIC DNA]</scope>
</reference>
<evidence type="ECO:0000256" key="4">
    <source>
        <dbReference type="ARBA" id="ARBA00022679"/>
    </source>
</evidence>
<dbReference type="SUPFAM" id="SSF81799">
    <property type="entry name" value="Putative methyltransferase TM0872, insert domain"/>
    <property type="match status" value="1"/>
</dbReference>
<gene>
    <name evidence="6" type="primary">mraW</name>
    <name evidence="6" type="ORF">COU88_05180</name>
</gene>
<dbReference type="GO" id="GO:0071424">
    <property type="term" value="F:rRNA (cytosine-N4-)-methyltransferase activity"/>
    <property type="evidence" value="ECO:0007669"/>
    <property type="project" value="TreeGrafter"/>
</dbReference>
<keyword evidence="2" id="KW-0698">rRNA processing</keyword>
<dbReference type="Pfam" id="PF01795">
    <property type="entry name" value="Methyltransf_5"/>
    <property type="match status" value="1"/>
</dbReference>
<keyword evidence="5" id="KW-0949">S-adenosyl-L-methionine</keyword>